<gene>
    <name evidence="3" type="primary">nicR_1</name>
    <name evidence="3" type="ORF">ETAA8_27750</name>
</gene>
<dbReference type="SUPFAM" id="SSF46785">
    <property type="entry name" value="Winged helix' DNA-binding domain"/>
    <property type="match status" value="1"/>
</dbReference>
<dbReference type="EMBL" id="CP036274">
    <property type="protein sequence ID" value="QDU27686.1"/>
    <property type="molecule type" value="Genomic_DNA"/>
</dbReference>
<dbReference type="PANTHER" id="PTHR33164:SF89">
    <property type="entry name" value="MARR FAMILY REGULATORY PROTEIN"/>
    <property type="match status" value="1"/>
</dbReference>
<accession>A0A517YBR0</accession>
<dbReference type="PRINTS" id="PR00598">
    <property type="entry name" value="HTHMARR"/>
</dbReference>
<dbReference type="InterPro" id="IPR000835">
    <property type="entry name" value="HTH_MarR-typ"/>
</dbReference>
<name>A0A517YBR0_9BACT</name>
<keyword evidence="4" id="KW-1185">Reference proteome</keyword>
<dbReference type="AlphaFoldDB" id="A0A517YBR0"/>
<protein>
    <submittedName>
        <fullName evidence="3">HTH-type transcriptional repressor NicR</fullName>
    </submittedName>
</protein>
<dbReference type="PANTHER" id="PTHR33164">
    <property type="entry name" value="TRANSCRIPTIONAL REGULATOR, MARR FAMILY"/>
    <property type="match status" value="1"/>
</dbReference>
<dbReference type="InterPro" id="IPR036390">
    <property type="entry name" value="WH_DNA-bd_sf"/>
</dbReference>
<dbReference type="PROSITE" id="PS50995">
    <property type="entry name" value="HTH_MARR_2"/>
    <property type="match status" value="1"/>
</dbReference>
<evidence type="ECO:0000259" key="2">
    <source>
        <dbReference type="PROSITE" id="PS50995"/>
    </source>
</evidence>
<organism evidence="3 4">
    <name type="scientific">Anatilimnocola aggregata</name>
    <dbReference type="NCBI Taxonomy" id="2528021"/>
    <lineage>
        <taxon>Bacteria</taxon>
        <taxon>Pseudomonadati</taxon>
        <taxon>Planctomycetota</taxon>
        <taxon>Planctomycetia</taxon>
        <taxon>Pirellulales</taxon>
        <taxon>Pirellulaceae</taxon>
        <taxon>Anatilimnocola</taxon>
    </lineage>
</organism>
<dbReference type="InterPro" id="IPR036388">
    <property type="entry name" value="WH-like_DNA-bd_sf"/>
</dbReference>
<dbReference type="Pfam" id="PF01047">
    <property type="entry name" value="MarR"/>
    <property type="match status" value="1"/>
</dbReference>
<evidence type="ECO:0000256" key="1">
    <source>
        <dbReference type="SAM" id="MobiDB-lite"/>
    </source>
</evidence>
<dbReference type="KEGG" id="aagg:ETAA8_27750"/>
<proteinExistence type="predicted"/>
<dbReference type="Proteomes" id="UP000315017">
    <property type="component" value="Chromosome"/>
</dbReference>
<evidence type="ECO:0000313" key="3">
    <source>
        <dbReference type="EMBL" id="QDU27686.1"/>
    </source>
</evidence>
<dbReference type="GO" id="GO:0003700">
    <property type="term" value="F:DNA-binding transcription factor activity"/>
    <property type="evidence" value="ECO:0007669"/>
    <property type="project" value="InterPro"/>
</dbReference>
<reference evidence="3 4" key="1">
    <citation type="submission" date="2019-02" db="EMBL/GenBank/DDBJ databases">
        <title>Deep-cultivation of Planctomycetes and their phenomic and genomic characterization uncovers novel biology.</title>
        <authorList>
            <person name="Wiegand S."/>
            <person name="Jogler M."/>
            <person name="Boedeker C."/>
            <person name="Pinto D."/>
            <person name="Vollmers J."/>
            <person name="Rivas-Marin E."/>
            <person name="Kohn T."/>
            <person name="Peeters S.H."/>
            <person name="Heuer A."/>
            <person name="Rast P."/>
            <person name="Oberbeckmann S."/>
            <person name="Bunk B."/>
            <person name="Jeske O."/>
            <person name="Meyerdierks A."/>
            <person name="Storesund J.E."/>
            <person name="Kallscheuer N."/>
            <person name="Luecker S."/>
            <person name="Lage O.M."/>
            <person name="Pohl T."/>
            <person name="Merkel B.J."/>
            <person name="Hornburger P."/>
            <person name="Mueller R.-W."/>
            <person name="Bruemmer F."/>
            <person name="Labrenz M."/>
            <person name="Spormann A.M."/>
            <person name="Op den Camp H."/>
            <person name="Overmann J."/>
            <person name="Amann R."/>
            <person name="Jetten M.S.M."/>
            <person name="Mascher T."/>
            <person name="Medema M.H."/>
            <person name="Devos D.P."/>
            <person name="Kaster A.-K."/>
            <person name="Ovreas L."/>
            <person name="Rohde M."/>
            <person name="Galperin M.Y."/>
            <person name="Jogler C."/>
        </authorList>
    </citation>
    <scope>NUCLEOTIDE SEQUENCE [LARGE SCALE GENOMIC DNA]</scope>
    <source>
        <strain evidence="3 4">ETA_A8</strain>
    </source>
</reference>
<dbReference type="GO" id="GO:0006950">
    <property type="term" value="P:response to stress"/>
    <property type="evidence" value="ECO:0007669"/>
    <property type="project" value="TreeGrafter"/>
</dbReference>
<feature type="region of interest" description="Disordered" evidence="1">
    <location>
        <begin position="200"/>
        <end position="224"/>
    </location>
</feature>
<sequence>MESFAAERSASGAARGLSPTCCNHPVLMKVNTTNGILRYGMDARLNAEPIAHAGARPRGALREWLQLLLQTGAVARSWRQQLASQVAGQELTDQEFLVLWLCSEQPVARRGQGELAEAVGASPAQMSGLVERLRRRELLRFERLGNDRRRQVWQLTAQGEQLVAELCRTLSVRSEQIFSRLTSDEQRQLLALIQRSLPSDDEIDTDEPARFLTPGQGGPSSCAA</sequence>
<feature type="domain" description="HTH marR-type" evidence="2">
    <location>
        <begin position="61"/>
        <end position="198"/>
    </location>
</feature>
<dbReference type="InterPro" id="IPR039422">
    <property type="entry name" value="MarR/SlyA-like"/>
</dbReference>
<dbReference type="Gene3D" id="1.10.10.10">
    <property type="entry name" value="Winged helix-like DNA-binding domain superfamily/Winged helix DNA-binding domain"/>
    <property type="match status" value="1"/>
</dbReference>
<dbReference type="SMART" id="SM00347">
    <property type="entry name" value="HTH_MARR"/>
    <property type="match status" value="1"/>
</dbReference>
<evidence type="ECO:0000313" key="4">
    <source>
        <dbReference type="Proteomes" id="UP000315017"/>
    </source>
</evidence>